<organism evidence="10 11">
    <name type="scientific">Luteolibacter ambystomatis</name>
    <dbReference type="NCBI Taxonomy" id="2824561"/>
    <lineage>
        <taxon>Bacteria</taxon>
        <taxon>Pseudomonadati</taxon>
        <taxon>Verrucomicrobiota</taxon>
        <taxon>Verrucomicrobiia</taxon>
        <taxon>Verrucomicrobiales</taxon>
        <taxon>Verrucomicrobiaceae</taxon>
        <taxon>Luteolibacter</taxon>
    </lineage>
</organism>
<evidence type="ECO:0000256" key="8">
    <source>
        <dbReference type="RuleBase" id="RU003881"/>
    </source>
</evidence>
<dbReference type="Pfam" id="PF07992">
    <property type="entry name" value="Pyr_redox_2"/>
    <property type="match status" value="1"/>
</dbReference>
<dbReference type="GO" id="GO:0005737">
    <property type="term" value="C:cytoplasm"/>
    <property type="evidence" value="ECO:0007669"/>
    <property type="project" value="InterPro"/>
</dbReference>
<dbReference type="PRINTS" id="PR00469">
    <property type="entry name" value="PNDRDTASEII"/>
</dbReference>
<dbReference type="InterPro" id="IPR036188">
    <property type="entry name" value="FAD/NAD-bd_sf"/>
</dbReference>
<dbReference type="InterPro" id="IPR023753">
    <property type="entry name" value="FAD/NAD-binding_dom"/>
</dbReference>
<feature type="domain" description="FAD/NAD(P)-binding" evidence="9">
    <location>
        <begin position="3"/>
        <end position="293"/>
    </location>
</feature>
<dbReference type="EC" id="1.8.1.9" evidence="7"/>
<dbReference type="InterPro" id="IPR050097">
    <property type="entry name" value="Ferredoxin-NADP_redctase_2"/>
</dbReference>
<reference evidence="10" key="1">
    <citation type="submission" date="2021-04" db="EMBL/GenBank/DDBJ databases">
        <title>Luteolibacter sp. 32A isolated from the skin of an Anderson's salamander (Ambystoma andersonii).</title>
        <authorList>
            <person name="Spergser J."/>
            <person name="Busse H.-J."/>
        </authorList>
    </citation>
    <scope>NUCLEOTIDE SEQUENCE</scope>
    <source>
        <strain evidence="10">32A</strain>
    </source>
</reference>
<accession>A0A975G982</accession>
<keyword evidence="11" id="KW-1185">Reference proteome</keyword>
<evidence type="ECO:0000256" key="7">
    <source>
        <dbReference type="RuleBase" id="RU003880"/>
    </source>
</evidence>
<name>A0A975G982_9BACT</name>
<comment type="cofactor">
    <cofactor evidence="8">
        <name>FAD</name>
        <dbReference type="ChEBI" id="CHEBI:57692"/>
    </cofactor>
    <text evidence="8">Binds 1 FAD per subunit.</text>
</comment>
<keyword evidence="3 7" id="KW-0274">FAD</keyword>
<dbReference type="InterPro" id="IPR008255">
    <property type="entry name" value="Pyr_nucl-diS_OxRdtase_2_AS"/>
</dbReference>
<evidence type="ECO:0000256" key="1">
    <source>
        <dbReference type="ARBA" id="ARBA00009333"/>
    </source>
</evidence>
<comment type="subunit">
    <text evidence="7">Homodimer.</text>
</comment>
<sequence length="309" mass="33021">MENVIIIGTGCAGYTAAIYTARANLNPLLLSGTQPGGQLTTTTEVENFPGFPEGIQGPELMMKMQQQAEKFGARMAWATVESVERRADGTFQLNCGSETFETKTIIVATGAAPRHLGLPNEKTLIGHGLTSCATCDGAFYRDVPVAVIGGGDSAAEEATFLTRFASKVYLIHRREELRASKIMVERALANPKIEPVWNSTVTEYLTDEAGEVRAVTLKNLVDGGESELEVKCVFVAIGHVPNSAFLGDLVDKDENGYILQVGGKTETKTPGLFAAGDVADHYYRQAITAAGQGCAAALEAERYLADHEG</sequence>
<dbReference type="RefSeq" id="WP_211631568.1">
    <property type="nucleotide sequence ID" value="NZ_CP073100.1"/>
</dbReference>
<evidence type="ECO:0000313" key="10">
    <source>
        <dbReference type="EMBL" id="QUE51429.1"/>
    </source>
</evidence>
<dbReference type="NCBIfam" id="TIGR01292">
    <property type="entry name" value="TRX_reduct"/>
    <property type="match status" value="1"/>
</dbReference>
<evidence type="ECO:0000313" key="11">
    <source>
        <dbReference type="Proteomes" id="UP000676169"/>
    </source>
</evidence>
<keyword evidence="4 7" id="KW-0560">Oxidoreductase</keyword>
<evidence type="ECO:0000256" key="6">
    <source>
        <dbReference type="ARBA" id="ARBA00023284"/>
    </source>
</evidence>
<keyword evidence="6 7" id="KW-0676">Redox-active center</keyword>
<evidence type="ECO:0000256" key="3">
    <source>
        <dbReference type="ARBA" id="ARBA00022827"/>
    </source>
</evidence>
<evidence type="ECO:0000256" key="2">
    <source>
        <dbReference type="ARBA" id="ARBA00022630"/>
    </source>
</evidence>
<dbReference type="GO" id="GO:0019430">
    <property type="term" value="P:removal of superoxide radicals"/>
    <property type="evidence" value="ECO:0007669"/>
    <property type="project" value="UniProtKB-UniRule"/>
</dbReference>
<dbReference type="SUPFAM" id="SSF51905">
    <property type="entry name" value="FAD/NAD(P)-binding domain"/>
    <property type="match status" value="1"/>
</dbReference>
<dbReference type="Gene3D" id="3.50.50.60">
    <property type="entry name" value="FAD/NAD(P)-binding domain"/>
    <property type="match status" value="2"/>
</dbReference>
<dbReference type="AlphaFoldDB" id="A0A975G982"/>
<protein>
    <recommendedName>
        <fullName evidence="7">Thioredoxin reductase</fullName>
        <ecNumber evidence="7">1.8.1.9</ecNumber>
    </recommendedName>
</protein>
<gene>
    <name evidence="10" type="primary">trxB</name>
    <name evidence="10" type="ORF">KBB96_00690</name>
</gene>
<comment type="catalytic activity">
    <reaction evidence="7">
        <text>[thioredoxin]-dithiol + NADP(+) = [thioredoxin]-disulfide + NADPH + H(+)</text>
        <dbReference type="Rhea" id="RHEA:20345"/>
        <dbReference type="Rhea" id="RHEA-COMP:10698"/>
        <dbReference type="Rhea" id="RHEA-COMP:10700"/>
        <dbReference type="ChEBI" id="CHEBI:15378"/>
        <dbReference type="ChEBI" id="CHEBI:29950"/>
        <dbReference type="ChEBI" id="CHEBI:50058"/>
        <dbReference type="ChEBI" id="CHEBI:57783"/>
        <dbReference type="ChEBI" id="CHEBI:58349"/>
        <dbReference type="EC" id="1.8.1.9"/>
    </reaction>
</comment>
<keyword evidence="2 7" id="KW-0285">Flavoprotein</keyword>
<keyword evidence="5" id="KW-1015">Disulfide bond</keyword>
<evidence type="ECO:0000259" key="9">
    <source>
        <dbReference type="Pfam" id="PF07992"/>
    </source>
</evidence>
<proteinExistence type="inferred from homology"/>
<dbReference type="InterPro" id="IPR005982">
    <property type="entry name" value="Thioredox_Rdtase"/>
</dbReference>
<dbReference type="GO" id="GO:0004791">
    <property type="term" value="F:thioredoxin-disulfide reductase (NADPH) activity"/>
    <property type="evidence" value="ECO:0007669"/>
    <property type="project" value="UniProtKB-UniRule"/>
</dbReference>
<keyword evidence="8" id="KW-0521">NADP</keyword>
<dbReference type="PRINTS" id="PR00368">
    <property type="entry name" value="FADPNR"/>
</dbReference>
<dbReference type="KEGG" id="lamb:KBB96_00690"/>
<dbReference type="PANTHER" id="PTHR48105">
    <property type="entry name" value="THIOREDOXIN REDUCTASE 1-RELATED-RELATED"/>
    <property type="match status" value="1"/>
</dbReference>
<comment type="similarity">
    <text evidence="1 7">Belongs to the class-II pyridine nucleotide-disulfide oxidoreductase family.</text>
</comment>
<dbReference type="EMBL" id="CP073100">
    <property type="protein sequence ID" value="QUE51429.1"/>
    <property type="molecule type" value="Genomic_DNA"/>
</dbReference>
<dbReference type="Proteomes" id="UP000676169">
    <property type="component" value="Chromosome"/>
</dbReference>
<dbReference type="PROSITE" id="PS00573">
    <property type="entry name" value="PYRIDINE_REDOX_2"/>
    <property type="match status" value="1"/>
</dbReference>
<evidence type="ECO:0000256" key="5">
    <source>
        <dbReference type="ARBA" id="ARBA00023157"/>
    </source>
</evidence>
<evidence type="ECO:0000256" key="4">
    <source>
        <dbReference type="ARBA" id="ARBA00023002"/>
    </source>
</evidence>